<dbReference type="Gene3D" id="1.10.8.50">
    <property type="match status" value="1"/>
</dbReference>
<evidence type="ECO:0000256" key="4">
    <source>
        <dbReference type="ARBA" id="ARBA00011245"/>
    </source>
</evidence>
<dbReference type="EMBL" id="CP024968">
    <property type="protein sequence ID" value="ATZ21118.1"/>
    <property type="molecule type" value="Genomic_DNA"/>
</dbReference>
<dbReference type="InterPro" id="IPR010663">
    <property type="entry name" value="Znf_FPG/IleRS"/>
</dbReference>
<dbReference type="AlphaFoldDB" id="A0A2K8P3R7"/>
<keyword evidence="6" id="KW-0227">DNA damage</keyword>
<evidence type="ECO:0000256" key="11">
    <source>
        <dbReference type="ARBA" id="ARBA00023204"/>
    </source>
</evidence>
<dbReference type="SUPFAM" id="SSF46946">
    <property type="entry name" value="S13-like H2TH domain"/>
    <property type="match status" value="1"/>
</dbReference>
<evidence type="ECO:0000256" key="12">
    <source>
        <dbReference type="ARBA" id="ARBA00023239"/>
    </source>
</evidence>
<accession>A0A2K8P3R7</accession>
<keyword evidence="13" id="KW-0511">Multifunctional enzyme</keyword>
<evidence type="ECO:0000313" key="19">
    <source>
        <dbReference type="EMBL" id="ATZ21118.1"/>
    </source>
</evidence>
<evidence type="ECO:0000256" key="1">
    <source>
        <dbReference type="ARBA" id="ARBA00001668"/>
    </source>
</evidence>
<dbReference type="SMART" id="SM00898">
    <property type="entry name" value="Fapy_DNA_glyco"/>
    <property type="match status" value="1"/>
</dbReference>
<dbReference type="InterPro" id="IPR012319">
    <property type="entry name" value="FPG_cat"/>
</dbReference>
<dbReference type="InterPro" id="IPR015887">
    <property type="entry name" value="DNA_glyclase_Znf_dom_DNA_BS"/>
</dbReference>
<dbReference type="PROSITE" id="PS51068">
    <property type="entry name" value="FPG_CAT"/>
    <property type="match status" value="1"/>
</dbReference>
<dbReference type="GO" id="GO:0003684">
    <property type="term" value="F:damaged DNA binding"/>
    <property type="evidence" value="ECO:0007669"/>
    <property type="project" value="InterPro"/>
</dbReference>
<keyword evidence="9" id="KW-0862">Zinc</keyword>
<comment type="similarity">
    <text evidence="3">Belongs to the FPG family.</text>
</comment>
<dbReference type="PANTHER" id="PTHR22993:SF9">
    <property type="entry name" value="FORMAMIDOPYRIMIDINE-DNA GLYCOSYLASE"/>
    <property type="match status" value="1"/>
</dbReference>
<dbReference type="InterPro" id="IPR010979">
    <property type="entry name" value="Ribosomal_uS13-like_H2TH"/>
</dbReference>
<dbReference type="GO" id="GO:0008270">
    <property type="term" value="F:zinc ion binding"/>
    <property type="evidence" value="ECO:0007669"/>
    <property type="project" value="UniProtKB-KW"/>
</dbReference>
<evidence type="ECO:0000256" key="15">
    <source>
        <dbReference type="ARBA" id="ARBA00044632"/>
    </source>
</evidence>
<comment type="catalytic activity">
    <reaction evidence="15">
        <text>2'-deoxyribonucleotide-(2'-deoxyribose 5'-phosphate)-2'-deoxyribonucleotide-DNA = a 3'-end 2'-deoxyribonucleotide-(2,3-dehydro-2,3-deoxyribose 5'-phosphate)-DNA + a 5'-end 5'-phospho-2'-deoxyribonucleoside-DNA + H(+)</text>
        <dbReference type="Rhea" id="RHEA:66592"/>
        <dbReference type="Rhea" id="RHEA-COMP:13180"/>
        <dbReference type="Rhea" id="RHEA-COMP:16897"/>
        <dbReference type="Rhea" id="RHEA-COMP:17067"/>
        <dbReference type="ChEBI" id="CHEBI:15378"/>
        <dbReference type="ChEBI" id="CHEBI:136412"/>
        <dbReference type="ChEBI" id="CHEBI:157695"/>
        <dbReference type="ChEBI" id="CHEBI:167181"/>
        <dbReference type="EC" id="4.2.99.18"/>
    </reaction>
</comment>
<dbReference type="Proteomes" id="UP000232221">
    <property type="component" value="Chromosome"/>
</dbReference>
<dbReference type="PROSITE" id="PS01242">
    <property type="entry name" value="ZF_FPG_1"/>
    <property type="match status" value="1"/>
</dbReference>
<evidence type="ECO:0000256" key="10">
    <source>
        <dbReference type="ARBA" id="ARBA00023125"/>
    </source>
</evidence>
<comment type="cofactor">
    <cofactor evidence="2">
        <name>Zn(2+)</name>
        <dbReference type="ChEBI" id="CHEBI:29105"/>
    </cofactor>
</comment>
<evidence type="ECO:0000256" key="5">
    <source>
        <dbReference type="ARBA" id="ARBA00022723"/>
    </source>
</evidence>
<keyword evidence="14" id="KW-0326">Glycosidase</keyword>
<evidence type="ECO:0000256" key="16">
    <source>
        <dbReference type="PROSITE-ProRule" id="PRU00391"/>
    </source>
</evidence>
<evidence type="ECO:0000256" key="8">
    <source>
        <dbReference type="ARBA" id="ARBA00022801"/>
    </source>
</evidence>
<dbReference type="Pfam" id="PF01149">
    <property type="entry name" value="Fapy_DNA_glyco"/>
    <property type="match status" value="1"/>
</dbReference>
<reference evidence="19 20" key="1">
    <citation type="submission" date="2017-11" db="EMBL/GenBank/DDBJ databases">
        <title>Genome sequence of Mesoplasma coleopterae BARC 779 (ATCC 49583).</title>
        <authorList>
            <person name="Lo W.-S."/>
            <person name="Kuo C.-H."/>
        </authorList>
    </citation>
    <scope>NUCLEOTIDE SEQUENCE [LARGE SCALE GENOMIC DNA]</scope>
    <source>
        <strain evidence="19 20">BARC 779</strain>
    </source>
</reference>
<dbReference type="GO" id="GO:0006284">
    <property type="term" value="P:base-excision repair"/>
    <property type="evidence" value="ECO:0007669"/>
    <property type="project" value="InterPro"/>
</dbReference>
<dbReference type="Pfam" id="PF06827">
    <property type="entry name" value="zf-FPG_IleRS"/>
    <property type="match status" value="1"/>
</dbReference>
<evidence type="ECO:0000256" key="2">
    <source>
        <dbReference type="ARBA" id="ARBA00001947"/>
    </source>
</evidence>
<dbReference type="Gene3D" id="3.20.190.10">
    <property type="entry name" value="MutM-like, N-terminal"/>
    <property type="match status" value="1"/>
</dbReference>
<evidence type="ECO:0000256" key="9">
    <source>
        <dbReference type="ARBA" id="ARBA00022833"/>
    </source>
</evidence>
<dbReference type="PROSITE" id="PS51066">
    <property type="entry name" value="ZF_FPG_2"/>
    <property type="match status" value="1"/>
</dbReference>
<dbReference type="Pfam" id="PF06831">
    <property type="entry name" value="H2TH"/>
    <property type="match status" value="1"/>
</dbReference>
<name>A0A2K8P3R7_9MOLU</name>
<dbReference type="SUPFAM" id="SSF81624">
    <property type="entry name" value="N-terminal domain of MutM-like DNA repair proteins"/>
    <property type="match status" value="1"/>
</dbReference>
<gene>
    <name evidence="19" type="primary">mutM</name>
    <name evidence="19" type="ORF">MCOLE_v1c06070</name>
</gene>
<dbReference type="InterPro" id="IPR015886">
    <property type="entry name" value="H2TH_FPG"/>
</dbReference>
<sequence>MPELPEVRTVAVFLNKKVANLSILNTECFFEKMIWRNEVNEFKKEVSNQKILRVLNYGKYLMFEFKDWMMISHLRMEGKWSVSPKEIDVYNKNHLRLQFELSNGEYLKYYDSRKFGTIEIWKKDDYLELSGMEKLGPEPLNSKPSFQYLKDKAAKSNSLIKAFILDQSVLCGIGNIYANEILFAANIHPERITKSLSDKEINKILKASNQILERAINLKGTSIHSYKSGDGEIGQFQNELKVHLRKDEECYECGSKIVKKQVAGRGTYFCKICQH</sequence>
<organism evidence="19 20">
    <name type="scientific">Mesoplasma coleopterae</name>
    <dbReference type="NCBI Taxonomy" id="324078"/>
    <lineage>
        <taxon>Bacteria</taxon>
        <taxon>Bacillati</taxon>
        <taxon>Mycoplasmatota</taxon>
        <taxon>Mollicutes</taxon>
        <taxon>Entomoplasmatales</taxon>
        <taxon>Entomoplasmataceae</taxon>
        <taxon>Mesoplasma</taxon>
    </lineage>
</organism>
<dbReference type="FunFam" id="1.10.8.50:FF:000003">
    <property type="entry name" value="Formamidopyrimidine-DNA glycosylase"/>
    <property type="match status" value="1"/>
</dbReference>
<proteinExistence type="inferred from homology"/>
<protein>
    <submittedName>
        <fullName evidence="19">Formamidopyrimidine-DNA glycosylase</fullName>
    </submittedName>
</protein>
<comment type="catalytic activity">
    <reaction evidence="1">
        <text>Hydrolysis of DNA containing ring-opened 7-methylguanine residues, releasing 2,6-diamino-4-hydroxy-5-(N-methyl)formamidopyrimidine.</text>
        <dbReference type="EC" id="3.2.2.23"/>
    </reaction>
</comment>
<keyword evidence="5" id="KW-0479">Metal-binding</keyword>
<evidence type="ECO:0000256" key="14">
    <source>
        <dbReference type="ARBA" id="ARBA00023295"/>
    </source>
</evidence>
<dbReference type="KEGG" id="mcol:MCOLE_v1c06070"/>
<dbReference type="SUPFAM" id="SSF57716">
    <property type="entry name" value="Glucocorticoid receptor-like (DNA-binding domain)"/>
    <property type="match status" value="1"/>
</dbReference>
<evidence type="ECO:0000256" key="13">
    <source>
        <dbReference type="ARBA" id="ARBA00023268"/>
    </source>
</evidence>
<dbReference type="PANTHER" id="PTHR22993">
    <property type="entry name" value="FORMAMIDOPYRIMIDINE-DNA GLYCOSYLASE"/>
    <property type="match status" value="1"/>
</dbReference>
<dbReference type="InterPro" id="IPR035937">
    <property type="entry name" value="FPG_N"/>
</dbReference>
<evidence type="ECO:0000256" key="7">
    <source>
        <dbReference type="ARBA" id="ARBA00022771"/>
    </source>
</evidence>
<dbReference type="SMART" id="SM01232">
    <property type="entry name" value="H2TH"/>
    <property type="match status" value="1"/>
</dbReference>
<comment type="subunit">
    <text evidence="4">Monomer.</text>
</comment>
<evidence type="ECO:0000313" key="20">
    <source>
        <dbReference type="Proteomes" id="UP000232221"/>
    </source>
</evidence>
<dbReference type="GO" id="GO:0034039">
    <property type="term" value="F:8-oxo-7,8-dihydroguanine DNA N-glycosylase activity"/>
    <property type="evidence" value="ECO:0007669"/>
    <property type="project" value="TreeGrafter"/>
</dbReference>
<dbReference type="CDD" id="cd08966">
    <property type="entry name" value="EcFpg-like_N"/>
    <property type="match status" value="1"/>
</dbReference>
<keyword evidence="10" id="KW-0238">DNA-binding</keyword>
<dbReference type="NCBIfam" id="NF002211">
    <property type="entry name" value="PRK01103.1"/>
    <property type="match status" value="1"/>
</dbReference>
<dbReference type="InterPro" id="IPR020629">
    <property type="entry name" value="FPG_Glyclase"/>
</dbReference>
<dbReference type="InterPro" id="IPR000214">
    <property type="entry name" value="Znf_DNA_glyclase/AP_lyase"/>
</dbReference>
<feature type="domain" description="FPG-type" evidence="17">
    <location>
        <begin position="241"/>
        <end position="275"/>
    </location>
</feature>
<keyword evidence="11" id="KW-0234">DNA repair</keyword>
<evidence type="ECO:0000256" key="6">
    <source>
        <dbReference type="ARBA" id="ARBA00022763"/>
    </source>
</evidence>
<dbReference type="OrthoDB" id="9800855at2"/>
<keyword evidence="7 16" id="KW-0863">Zinc-finger</keyword>
<feature type="domain" description="Formamidopyrimidine-DNA glycosylase catalytic" evidence="18">
    <location>
        <begin position="2"/>
        <end position="116"/>
    </location>
</feature>
<dbReference type="NCBIfam" id="TIGR00577">
    <property type="entry name" value="fpg"/>
    <property type="match status" value="1"/>
</dbReference>
<dbReference type="RefSeq" id="WP_100671368.1">
    <property type="nucleotide sequence ID" value="NZ_CP022511.1"/>
</dbReference>
<keyword evidence="12" id="KW-0456">Lyase</keyword>
<keyword evidence="20" id="KW-1185">Reference proteome</keyword>
<evidence type="ECO:0000259" key="18">
    <source>
        <dbReference type="PROSITE" id="PS51068"/>
    </source>
</evidence>
<dbReference type="GO" id="GO:0140078">
    <property type="term" value="F:class I DNA-(apurinic or apyrimidinic site) endonuclease activity"/>
    <property type="evidence" value="ECO:0007669"/>
    <property type="project" value="UniProtKB-EC"/>
</dbReference>
<dbReference type="GO" id="GO:0003690">
    <property type="term" value="F:double-stranded DNA binding"/>
    <property type="evidence" value="ECO:0007669"/>
    <property type="project" value="UniProtKB-ARBA"/>
</dbReference>
<keyword evidence="8" id="KW-0378">Hydrolase</keyword>
<evidence type="ECO:0000259" key="17">
    <source>
        <dbReference type="PROSITE" id="PS51066"/>
    </source>
</evidence>
<evidence type="ECO:0000256" key="3">
    <source>
        <dbReference type="ARBA" id="ARBA00009409"/>
    </source>
</evidence>